<dbReference type="RefSeq" id="WP_182513087.1">
    <property type="nucleotide sequence ID" value="NZ_JACJIQ010000008.1"/>
</dbReference>
<keyword evidence="3" id="KW-1185">Reference proteome</keyword>
<keyword evidence="1" id="KW-0732">Signal</keyword>
<feature type="chain" id="PRO_5032298272" description="SIMPL domain-containing protein" evidence="1">
    <location>
        <begin position="23"/>
        <end position="235"/>
    </location>
</feature>
<dbReference type="EMBL" id="JACJIQ010000008">
    <property type="protein sequence ID" value="MBA9077587.1"/>
    <property type="molecule type" value="Genomic_DNA"/>
</dbReference>
<organism evidence="2 3">
    <name type="scientific">Rufibacter quisquiliarum</name>
    <dbReference type="NCBI Taxonomy" id="1549639"/>
    <lineage>
        <taxon>Bacteria</taxon>
        <taxon>Pseudomonadati</taxon>
        <taxon>Bacteroidota</taxon>
        <taxon>Cytophagia</taxon>
        <taxon>Cytophagales</taxon>
        <taxon>Hymenobacteraceae</taxon>
        <taxon>Rufibacter</taxon>
    </lineage>
</organism>
<proteinExistence type="predicted"/>
<name>A0A839GRT6_9BACT</name>
<evidence type="ECO:0000313" key="2">
    <source>
        <dbReference type="EMBL" id="MBA9077587.1"/>
    </source>
</evidence>
<comment type="caution">
    <text evidence="2">The sequence shown here is derived from an EMBL/GenBank/DDBJ whole genome shotgun (WGS) entry which is preliminary data.</text>
</comment>
<feature type="signal peptide" evidence="1">
    <location>
        <begin position="1"/>
        <end position="22"/>
    </location>
</feature>
<evidence type="ECO:0008006" key="4">
    <source>
        <dbReference type="Google" id="ProtNLM"/>
    </source>
</evidence>
<protein>
    <recommendedName>
        <fullName evidence="4">SIMPL domain-containing protein</fullName>
    </recommendedName>
</protein>
<evidence type="ECO:0000256" key="1">
    <source>
        <dbReference type="SAM" id="SignalP"/>
    </source>
</evidence>
<dbReference type="InterPro" id="IPR052022">
    <property type="entry name" value="26kDa_periplasmic_antigen"/>
</dbReference>
<dbReference type="GO" id="GO:0006974">
    <property type="term" value="P:DNA damage response"/>
    <property type="evidence" value="ECO:0007669"/>
    <property type="project" value="TreeGrafter"/>
</dbReference>
<dbReference type="Pfam" id="PF04402">
    <property type="entry name" value="SIMPL"/>
    <property type="match status" value="1"/>
</dbReference>
<dbReference type="PANTHER" id="PTHR34387">
    <property type="entry name" value="SLR1258 PROTEIN"/>
    <property type="match status" value="1"/>
</dbReference>
<dbReference type="Gene3D" id="3.30.70.2970">
    <property type="entry name" value="Protein of unknown function (DUF541), domain 2"/>
    <property type="match status" value="1"/>
</dbReference>
<dbReference type="InterPro" id="IPR007497">
    <property type="entry name" value="SIMPL/DUF541"/>
</dbReference>
<accession>A0A839GRT6</accession>
<evidence type="ECO:0000313" key="3">
    <source>
        <dbReference type="Proteomes" id="UP000563094"/>
    </source>
</evidence>
<gene>
    <name evidence="2" type="ORF">FHS90_002305</name>
</gene>
<dbReference type="AlphaFoldDB" id="A0A839GRT6"/>
<dbReference type="PANTHER" id="PTHR34387:SF1">
    <property type="entry name" value="PERIPLASMIC IMMUNOGENIC PROTEIN"/>
    <property type="match status" value="1"/>
</dbReference>
<dbReference type="Gene3D" id="3.30.110.170">
    <property type="entry name" value="Protein of unknown function (DUF541), domain 1"/>
    <property type="match status" value="1"/>
</dbReference>
<dbReference type="Proteomes" id="UP000563094">
    <property type="component" value="Unassembled WGS sequence"/>
</dbReference>
<sequence length="235" mass="25448">MRTVLSLALAAFLSFFSFTGHAQSGQLPPLVSVSGVGEVKVQPDQVQFVAGVEVREQTLEDARRNADQRTTAIISALKKSGVEEKHIQTAYLSIQPMYTGEYGQTKPQFYLATRSISVTLNKLNKYDDVMSALYKAGANQVHGISYQSSNLKKHQEEARRKAVQEAKQKATMLASELGAKVGRVYQINEGGASAPGPILYGKMALQERAMDAGGSTIAAGEMTITSQVEVSFVLE</sequence>
<reference evidence="2 3" key="1">
    <citation type="submission" date="2020-08" db="EMBL/GenBank/DDBJ databases">
        <title>Genomic Encyclopedia of Type Strains, Phase IV (KMG-IV): sequencing the most valuable type-strain genomes for metagenomic binning, comparative biology and taxonomic classification.</title>
        <authorList>
            <person name="Goeker M."/>
        </authorList>
    </citation>
    <scope>NUCLEOTIDE SEQUENCE [LARGE SCALE GENOMIC DNA]</scope>
    <source>
        <strain evidence="2 3">DSM 29854</strain>
    </source>
</reference>